<protein>
    <submittedName>
        <fullName evidence="1">Uncharacterized protein</fullName>
    </submittedName>
</protein>
<reference evidence="2" key="1">
    <citation type="submission" date="2015-11" db="EMBL/GenBank/DDBJ databases">
        <authorList>
            <person name="Varghese N."/>
        </authorList>
    </citation>
    <scope>NUCLEOTIDE SEQUENCE [LARGE SCALE GENOMIC DNA]</scope>
    <source>
        <strain evidence="2">JGI-23</strain>
    </source>
</reference>
<accession>A0A0P1NV87</accession>
<dbReference type="RefSeq" id="WP_092350152.1">
    <property type="nucleotide sequence ID" value="NZ_CZVW01000013.1"/>
</dbReference>
<dbReference type="AlphaFoldDB" id="A0A0P1NV87"/>
<organism evidence="1 2">
    <name type="scientific">Candidatus Chryseopegocella kryptomonas</name>
    <dbReference type="NCBI Taxonomy" id="1633643"/>
    <lineage>
        <taxon>Bacteria</taxon>
        <taxon>Pseudomonadati</taxon>
        <taxon>Candidatus Kryptoniota</taxon>
        <taxon>Candidatus Chryseopegocella</taxon>
    </lineage>
</organism>
<evidence type="ECO:0000313" key="1">
    <source>
        <dbReference type="EMBL" id="CUT02729.1"/>
    </source>
</evidence>
<gene>
    <name evidence="1" type="ORF">JGI23_01324</name>
</gene>
<dbReference type="EMBL" id="CZVW01000013">
    <property type="protein sequence ID" value="CUT02729.1"/>
    <property type="molecule type" value="Genomic_DNA"/>
</dbReference>
<proteinExistence type="predicted"/>
<sequence length="68" mass="8446">MRSELTKYVYLNFQRFEMQEGKNCPKCGEKMFFIRRCCGDNEVWVCENCNYTDKEISQNIWYYYIWAK</sequence>
<evidence type="ECO:0000313" key="2">
    <source>
        <dbReference type="Proteomes" id="UP000199197"/>
    </source>
</evidence>
<keyword evidence="2" id="KW-1185">Reference proteome</keyword>
<dbReference type="OrthoDB" id="9809597at2"/>
<dbReference type="Proteomes" id="UP000199197">
    <property type="component" value="Unassembled WGS sequence"/>
</dbReference>
<name>A0A0P1NV87_9BACT</name>